<keyword evidence="2" id="KW-1185">Reference proteome</keyword>
<evidence type="ECO:0000313" key="1">
    <source>
        <dbReference type="EMBL" id="OMJ85555.1"/>
    </source>
</evidence>
<dbReference type="Proteomes" id="UP000187209">
    <property type="component" value="Unassembled WGS sequence"/>
</dbReference>
<evidence type="ECO:0000313" key="2">
    <source>
        <dbReference type="Proteomes" id="UP000187209"/>
    </source>
</evidence>
<gene>
    <name evidence="1" type="ORF">SteCoe_13097</name>
</gene>
<proteinExistence type="predicted"/>
<reference evidence="1 2" key="1">
    <citation type="submission" date="2016-11" db="EMBL/GenBank/DDBJ databases">
        <title>The macronuclear genome of Stentor coeruleus: a giant cell with tiny introns.</title>
        <authorList>
            <person name="Slabodnick M."/>
            <person name="Ruby J.G."/>
            <person name="Reiff S.B."/>
            <person name="Swart E.C."/>
            <person name="Gosai S."/>
            <person name="Prabakaran S."/>
            <person name="Witkowska E."/>
            <person name="Larue G.E."/>
            <person name="Fisher S."/>
            <person name="Freeman R.M."/>
            <person name="Gunawardena J."/>
            <person name="Chu W."/>
            <person name="Stover N.A."/>
            <person name="Gregory B.D."/>
            <person name="Nowacki M."/>
            <person name="Derisi J."/>
            <person name="Roy S.W."/>
            <person name="Marshall W.F."/>
            <person name="Sood P."/>
        </authorList>
    </citation>
    <scope>NUCLEOTIDE SEQUENCE [LARGE SCALE GENOMIC DNA]</scope>
    <source>
        <strain evidence="1">WM001</strain>
    </source>
</reference>
<dbReference type="AlphaFoldDB" id="A0A1R2C9B3"/>
<accession>A0A1R2C9B3</accession>
<comment type="caution">
    <text evidence="1">The sequence shown here is derived from an EMBL/GenBank/DDBJ whole genome shotgun (WGS) entry which is preliminary data.</text>
</comment>
<sequence>MFNCKYCENDSEWVVTDNEILLCKTHLMSCVEEGTASSFNNLDSPVTKEIIEKFSKNLQTRIELLNTNSNKIVTSISKLCIELINEGNKTALLFTKQALVYSELIKKLLARKMSIQEAKKFYNTEVTFLKVDPIEKFVKINDFFSQKFFRVSQNIVIGMDSDKSYDYKTQIIKQNYENKLSPTQNKNSLIPEGINMFYNGKKNSNELDSFISFSNLNTKTSISDQILKSQLSDDPNIDKNFNAAKFSNSKEKVNEKKSLVKCIRCKAVYNGNKCTVCNHIRNIE</sequence>
<name>A0A1R2C9B3_9CILI</name>
<organism evidence="1 2">
    <name type="scientific">Stentor coeruleus</name>
    <dbReference type="NCBI Taxonomy" id="5963"/>
    <lineage>
        <taxon>Eukaryota</taxon>
        <taxon>Sar</taxon>
        <taxon>Alveolata</taxon>
        <taxon>Ciliophora</taxon>
        <taxon>Postciliodesmatophora</taxon>
        <taxon>Heterotrichea</taxon>
        <taxon>Heterotrichida</taxon>
        <taxon>Stentoridae</taxon>
        <taxon>Stentor</taxon>
    </lineage>
</organism>
<dbReference type="EMBL" id="MPUH01000233">
    <property type="protein sequence ID" value="OMJ85555.1"/>
    <property type="molecule type" value="Genomic_DNA"/>
</dbReference>
<protein>
    <submittedName>
        <fullName evidence="1">Uncharacterized protein</fullName>
    </submittedName>
</protein>